<evidence type="ECO:0000256" key="1">
    <source>
        <dbReference type="SAM" id="MobiDB-lite"/>
    </source>
</evidence>
<name>W0TVV5_9CAUD</name>
<dbReference type="EMBL" id="AB903967">
    <property type="protein sequence ID" value="BAO47113.1"/>
    <property type="molecule type" value="Genomic_DNA"/>
</dbReference>
<organism evidence="2 3">
    <name type="scientific">Staphylococcus phage phiSA12</name>
    <dbReference type="NCBI Taxonomy" id="1450142"/>
    <lineage>
        <taxon>Viruses</taxon>
        <taxon>Duplodnaviria</taxon>
        <taxon>Heunggongvirae</taxon>
        <taxon>Uroviricota</taxon>
        <taxon>Caudoviricetes</taxon>
        <taxon>Herelleviridae</taxon>
        <taxon>Twortvirinae</taxon>
        <taxon>Kayvirus</taxon>
        <taxon>Kayvirus SA12</taxon>
    </lineage>
</organism>
<dbReference type="OrthoDB" id="11895at10239"/>
<feature type="region of interest" description="Disordered" evidence="1">
    <location>
        <begin position="69"/>
        <end position="88"/>
    </location>
</feature>
<dbReference type="GeneID" id="18500161"/>
<dbReference type="RefSeq" id="YP_009006737.1">
    <property type="nucleotide sequence ID" value="NC_023573.1"/>
</dbReference>
<accession>W0TVV5</accession>
<evidence type="ECO:0000313" key="2">
    <source>
        <dbReference type="EMBL" id="BAO47113.1"/>
    </source>
</evidence>
<feature type="compositionally biased region" description="Low complexity" evidence="1">
    <location>
        <begin position="201"/>
        <end position="217"/>
    </location>
</feature>
<feature type="compositionally biased region" description="Acidic residues" evidence="1">
    <location>
        <begin position="373"/>
        <end position="388"/>
    </location>
</feature>
<dbReference type="KEGG" id="vg:18500161"/>
<keyword evidence="3" id="KW-1185">Reference proteome</keyword>
<feature type="compositionally biased region" description="Acidic residues" evidence="1">
    <location>
        <begin position="308"/>
        <end position="321"/>
    </location>
</feature>
<feature type="region of interest" description="Disordered" evidence="1">
    <location>
        <begin position="181"/>
        <end position="388"/>
    </location>
</feature>
<evidence type="ECO:0000313" key="3">
    <source>
        <dbReference type="Proteomes" id="UP000019126"/>
    </source>
</evidence>
<feature type="compositionally biased region" description="Acidic residues" evidence="1">
    <location>
        <begin position="341"/>
        <end position="361"/>
    </location>
</feature>
<dbReference type="Proteomes" id="UP000019126">
    <property type="component" value="Segment"/>
</dbReference>
<protein>
    <submittedName>
        <fullName evidence="2">Putative membrane protein</fullName>
    </submittedName>
</protein>
<sequence length="388" mass="42689">MIAVFVVIMTIFFNKYQDAKEDKDRYQRLVEIYKKADDNDGETKKKYVKRLNKAEEELKKVKKETNYKDYNKKSNKERQKEDKETREKIYDVTGDDDLILVKNNIEFSDKVDKPEILISEDGIGTITVPVDSGYEKQTVGSIITSVLGSPFLSPDSNSIDGLSVINDNVYPNTVDSIVEDTKPSIDLPTDNPIITNPVEPTIPSDIIPPIDNPSVPVFPENPVDNNQGNTDNPNPPPPGYTDEDGGRGSGGGGNSEPPSTEEPSDNGNTGGGDWEEKPDPGEEPSDNGNTGGNGGEVTPEPNPTPSEPEPEQPNENPDEGNEEKPSEPSDNPDENGGWETEPTEPESPSEPDDKADEEDKNEDTVDDKQPTEQPDDNNIDNEDKTEEE</sequence>
<proteinExistence type="predicted"/>
<reference evidence="2 3" key="1">
    <citation type="submission" date="2014-01" db="EMBL/GenBank/DDBJ databases">
        <title>Genomic analysis and determination of host recognition proteins in staphylococcal Twort-like phages.</title>
        <authorList>
            <person name="Takeuchi I."/>
            <person name="Osada K."/>
            <person name="Asakawa H."/>
            <person name="Miyanaga K."/>
            <person name="Tanji Y."/>
        </authorList>
    </citation>
    <scope>NUCLEOTIDE SEQUENCE [LARGE SCALE GENOMIC DNA]</scope>
    <source>
        <strain evidence="2">PhiSA012</strain>
    </source>
</reference>